<protein>
    <submittedName>
        <fullName evidence="1">Uncharacterized protein</fullName>
    </submittedName>
</protein>
<sequence length="163" mass="17728">MRGRGQEALGEEALRWDQAKSKSESIIWFVNSERNSKVGPRVASVGPVSVERAGMVAGDEEAAAIRLAVTLEDAGHMDMDAGLMGIGAERAGHTIMEDKRITEREAEMALGTVHGRGEGSVVFQPPITTEYDRSQPGLPQYQIEEKPGCSAITVKKRMYGDLR</sequence>
<dbReference type="AlphaFoldDB" id="A0ABD2KRD9"/>
<gene>
    <name evidence="1" type="ORF">niasHT_028466</name>
</gene>
<accession>A0ABD2KRD9</accession>
<name>A0ABD2KRD9_9BILA</name>
<evidence type="ECO:0000313" key="2">
    <source>
        <dbReference type="Proteomes" id="UP001620626"/>
    </source>
</evidence>
<evidence type="ECO:0000313" key="1">
    <source>
        <dbReference type="EMBL" id="KAL3104934.1"/>
    </source>
</evidence>
<keyword evidence="2" id="KW-1185">Reference proteome</keyword>
<dbReference type="EMBL" id="JBICBT010000693">
    <property type="protein sequence ID" value="KAL3104934.1"/>
    <property type="molecule type" value="Genomic_DNA"/>
</dbReference>
<dbReference type="Proteomes" id="UP001620626">
    <property type="component" value="Unassembled WGS sequence"/>
</dbReference>
<reference evidence="1 2" key="1">
    <citation type="submission" date="2024-10" db="EMBL/GenBank/DDBJ databases">
        <authorList>
            <person name="Kim D."/>
        </authorList>
    </citation>
    <scope>NUCLEOTIDE SEQUENCE [LARGE SCALE GENOMIC DNA]</scope>
    <source>
        <strain evidence="1">BH-2024</strain>
    </source>
</reference>
<comment type="caution">
    <text evidence="1">The sequence shown here is derived from an EMBL/GenBank/DDBJ whole genome shotgun (WGS) entry which is preliminary data.</text>
</comment>
<proteinExistence type="predicted"/>
<organism evidence="1 2">
    <name type="scientific">Heterodera trifolii</name>
    <dbReference type="NCBI Taxonomy" id="157864"/>
    <lineage>
        <taxon>Eukaryota</taxon>
        <taxon>Metazoa</taxon>
        <taxon>Ecdysozoa</taxon>
        <taxon>Nematoda</taxon>
        <taxon>Chromadorea</taxon>
        <taxon>Rhabditida</taxon>
        <taxon>Tylenchina</taxon>
        <taxon>Tylenchomorpha</taxon>
        <taxon>Tylenchoidea</taxon>
        <taxon>Heteroderidae</taxon>
        <taxon>Heteroderinae</taxon>
        <taxon>Heterodera</taxon>
    </lineage>
</organism>